<dbReference type="Gene3D" id="3.40.30.10">
    <property type="entry name" value="Glutaredoxin"/>
    <property type="match status" value="1"/>
</dbReference>
<comment type="caution">
    <text evidence="3">The sequence shown here is derived from an EMBL/GenBank/DDBJ whole genome shotgun (WGS) entry which is preliminary data.</text>
</comment>
<dbReference type="InterPro" id="IPR000866">
    <property type="entry name" value="AhpC/TSA"/>
</dbReference>
<evidence type="ECO:0000313" key="4">
    <source>
        <dbReference type="Proteomes" id="UP000050544"/>
    </source>
</evidence>
<dbReference type="RefSeq" id="WP_083461721.1">
    <property type="nucleotide sequence ID" value="NZ_LGKO01000002.1"/>
</dbReference>
<dbReference type="STRING" id="869279.SE15_05395"/>
<proteinExistence type="predicted"/>
<dbReference type="PROSITE" id="PS51352">
    <property type="entry name" value="THIOREDOXIN_2"/>
    <property type="match status" value="1"/>
</dbReference>
<dbReference type="PANTHER" id="PTHR42852:SF17">
    <property type="entry name" value="THIOREDOXIN-LIKE PROTEIN HI_1115"/>
    <property type="match status" value="1"/>
</dbReference>
<sequence length="185" mass="21198">MLEFLRRHWHSVRATSLILGLVWIGLSAFFFPSRPDFHPAPRPGFTAPPLTLDTLNGSPLDLEQVHSQVIVLNFWASWCPPCRAEMPVFEKLSREFDPAKVHFIGINTTYQDDITQMQQFVRDNDLTFTIALDIEGQSSQTYQIQALPTTFLLDQRKVIRTMVLGGPVSEAWLRAEIHRILQAPR</sequence>
<organism evidence="3 4">
    <name type="scientific">Thermanaerothrix daxensis</name>
    <dbReference type="NCBI Taxonomy" id="869279"/>
    <lineage>
        <taxon>Bacteria</taxon>
        <taxon>Bacillati</taxon>
        <taxon>Chloroflexota</taxon>
        <taxon>Anaerolineae</taxon>
        <taxon>Anaerolineales</taxon>
        <taxon>Anaerolineaceae</taxon>
        <taxon>Thermanaerothrix</taxon>
    </lineage>
</organism>
<dbReference type="CDD" id="cd02966">
    <property type="entry name" value="TlpA_like_family"/>
    <property type="match status" value="1"/>
</dbReference>
<evidence type="ECO:0000256" key="1">
    <source>
        <dbReference type="SAM" id="Phobius"/>
    </source>
</evidence>
<keyword evidence="1" id="KW-0812">Transmembrane</keyword>
<feature type="transmembrane region" description="Helical" evidence="1">
    <location>
        <begin position="12"/>
        <end position="31"/>
    </location>
</feature>
<dbReference type="InterPro" id="IPR017937">
    <property type="entry name" value="Thioredoxin_CS"/>
</dbReference>
<dbReference type="Pfam" id="PF00578">
    <property type="entry name" value="AhpC-TSA"/>
    <property type="match status" value="1"/>
</dbReference>
<gene>
    <name evidence="3" type="ORF">SE15_05395</name>
</gene>
<keyword evidence="4" id="KW-1185">Reference proteome</keyword>
<dbReference type="InterPro" id="IPR050553">
    <property type="entry name" value="Thioredoxin_ResA/DsbE_sf"/>
</dbReference>
<dbReference type="PROSITE" id="PS00194">
    <property type="entry name" value="THIOREDOXIN_1"/>
    <property type="match status" value="1"/>
</dbReference>
<dbReference type="OrthoDB" id="25753at2"/>
<accession>A0A0P6Y546</accession>
<dbReference type="InterPro" id="IPR036249">
    <property type="entry name" value="Thioredoxin-like_sf"/>
</dbReference>
<name>A0A0P6Y546_9CHLR</name>
<dbReference type="AlphaFoldDB" id="A0A0P6Y546"/>
<dbReference type="PANTHER" id="PTHR42852">
    <property type="entry name" value="THIOL:DISULFIDE INTERCHANGE PROTEIN DSBE"/>
    <property type="match status" value="1"/>
</dbReference>
<reference evidence="3 4" key="1">
    <citation type="submission" date="2015-07" db="EMBL/GenBank/DDBJ databases">
        <title>Whole genome sequence of Thermanaerothrix daxensis DSM 23592.</title>
        <authorList>
            <person name="Hemp J."/>
            <person name="Ward L.M."/>
            <person name="Pace L.A."/>
            <person name="Fischer W.W."/>
        </authorList>
    </citation>
    <scope>NUCLEOTIDE SEQUENCE [LARGE SCALE GENOMIC DNA]</scope>
    <source>
        <strain evidence="3 4">GNS-1</strain>
    </source>
</reference>
<dbReference type="EMBL" id="LGKO01000002">
    <property type="protein sequence ID" value="KPL84517.1"/>
    <property type="molecule type" value="Genomic_DNA"/>
</dbReference>
<protein>
    <recommendedName>
        <fullName evidence="2">Thioredoxin domain-containing protein</fullName>
    </recommendedName>
</protein>
<dbReference type="GO" id="GO:0016491">
    <property type="term" value="F:oxidoreductase activity"/>
    <property type="evidence" value="ECO:0007669"/>
    <property type="project" value="InterPro"/>
</dbReference>
<keyword evidence="1" id="KW-0472">Membrane</keyword>
<dbReference type="GO" id="GO:0016209">
    <property type="term" value="F:antioxidant activity"/>
    <property type="evidence" value="ECO:0007669"/>
    <property type="project" value="InterPro"/>
</dbReference>
<evidence type="ECO:0000313" key="3">
    <source>
        <dbReference type="EMBL" id="KPL84517.1"/>
    </source>
</evidence>
<dbReference type="InterPro" id="IPR013766">
    <property type="entry name" value="Thioredoxin_domain"/>
</dbReference>
<keyword evidence="1" id="KW-1133">Transmembrane helix</keyword>
<dbReference type="SUPFAM" id="SSF52833">
    <property type="entry name" value="Thioredoxin-like"/>
    <property type="match status" value="1"/>
</dbReference>
<dbReference type="Proteomes" id="UP000050544">
    <property type="component" value="Unassembled WGS sequence"/>
</dbReference>
<dbReference type="PATRIC" id="fig|869279.4.peg.1087"/>
<evidence type="ECO:0000259" key="2">
    <source>
        <dbReference type="PROSITE" id="PS51352"/>
    </source>
</evidence>
<feature type="domain" description="Thioredoxin" evidence="2">
    <location>
        <begin position="41"/>
        <end position="182"/>
    </location>
</feature>